<sequence length="541" mass="60215">MSTVYKADVVVNGLGPVGLMACILLGRRGYTVHAVERWHEQYGRPRAVTFDHEIARVLGMLGIDADNDPGIEHHGDHYYWLNADDEILLEPDWISTESNGYHNRYWFNQPELERRLLVLIETLPNVHVHYGRETVSFEQDADGVTLGFREIVRGTTVVDFAEGGETGEIRASYAIGADGANSFIRRSVGLEMTDLGFLFTWLIVDTRPFEYPHYRTAHFQICDPSRPTTVVPGGPGRRRWEWMLLPGEDPVQFGSEENVWRLLEPWGMRPDTAELERAAVTRFEAKYLERWRAGRALLVGDAAHLMPPFAGEGMCAGLRDVVNLVWRLDRVLQGTADQALLDEWSNERREQAKWYIEFSVGLGEVICISDPEQAAARDARMKAEYAVQSAVGPVPTHDVLLGNGTWIADDPLAGTTSIQGRVAFRGRTGRFDDVVGRDAWFLLSAVGHETELDDTRHRILDGIGGSALTVGPAGSGARVIDIDGTYAAWFAQHDVNHLLVRPDFYVAFTARGANQLAERFDTIAASVLSDSAAADVERISA</sequence>
<dbReference type="Gene3D" id="3.50.50.60">
    <property type="entry name" value="FAD/NAD(P)-binding domain"/>
    <property type="match status" value="1"/>
</dbReference>
<dbReference type="PANTHER" id="PTHR43476">
    <property type="entry name" value="3-(3-HYDROXY-PHENYL)PROPIONATE/3-HYDROXYCINNAMIC ACID HYDROXYLASE"/>
    <property type="match status" value="1"/>
</dbReference>
<accession>A0A1H3TV27</accession>
<feature type="domain" description="FAD-binding" evidence="2">
    <location>
        <begin position="7"/>
        <end position="358"/>
    </location>
</feature>
<dbReference type="PROSITE" id="PS51257">
    <property type="entry name" value="PROKAR_LIPOPROTEIN"/>
    <property type="match status" value="1"/>
</dbReference>
<name>A0A1H3TV27_9MICO</name>
<keyword evidence="1" id="KW-0560">Oxidoreductase</keyword>
<dbReference type="PANTHER" id="PTHR43476:SF3">
    <property type="entry name" value="FAD-BINDING MONOOXYGENASE"/>
    <property type="match status" value="1"/>
</dbReference>
<reference evidence="3 4" key="1">
    <citation type="submission" date="2016-10" db="EMBL/GenBank/DDBJ databases">
        <authorList>
            <person name="de Groot N.N."/>
        </authorList>
    </citation>
    <scope>NUCLEOTIDE SEQUENCE [LARGE SCALE GENOMIC DNA]</scope>
    <source>
        <strain evidence="3 4">CGMCC 4.3491</strain>
    </source>
</reference>
<evidence type="ECO:0000256" key="1">
    <source>
        <dbReference type="ARBA" id="ARBA00023002"/>
    </source>
</evidence>
<dbReference type="GO" id="GO:0019622">
    <property type="term" value="P:3-(3-hydroxy)phenylpropionate catabolic process"/>
    <property type="evidence" value="ECO:0007669"/>
    <property type="project" value="TreeGrafter"/>
</dbReference>
<dbReference type="InterPro" id="IPR036188">
    <property type="entry name" value="FAD/NAD-bd_sf"/>
</dbReference>
<keyword evidence="4" id="KW-1185">Reference proteome</keyword>
<organism evidence="3 4">
    <name type="scientific">Herbiconiux ginsengi</name>
    <dbReference type="NCBI Taxonomy" id="381665"/>
    <lineage>
        <taxon>Bacteria</taxon>
        <taxon>Bacillati</taxon>
        <taxon>Actinomycetota</taxon>
        <taxon>Actinomycetes</taxon>
        <taxon>Micrococcales</taxon>
        <taxon>Microbacteriaceae</taxon>
        <taxon>Herbiconiux</taxon>
    </lineage>
</organism>
<dbReference type="InterPro" id="IPR002938">
    <property type="entry name" value="FAD-bd"/>
</dbReference>
<evidence type="ECO:0000313" key="4">
    <source>
        <dbReference type="Proteomes" id="UP000198891"/>
    </source>
</evidence>
<dbReference type="SUPFAM" id="SSF51905">
    <property type="entry name" value="FAD/NAD(P)-binding domain"/>
    <property type="match status" value="1"/>
</dbReference>
<dbReference type="STRING" id="381665.SAMN05216554_4502"/>
<evidence type="ECO:0000259" key="2">
    <source>
        <dbReference type="Pfam" id="PF01494"/>
    </source>
</evidence>
<dbReference type="Gene3D" id="3.30.70.2450">
    <property type="match status" value="1"/>
</dbReference>
<proteinExistence type="predicted"/>
<dbReference type="Proteomes" id="UP000198891">
    <property type="component" value="Unassembled WGS sequence"/>
</dbReference>
<dbReference type="InterPro" id="IPR050631">
    <property type="entry name" value="PheA/TfdB_FAD_monoxygenase"/>
</dbReference>
<dbReference type="GO" id="GO:0008688">
    <property type="term" value="F:3-(3-hydroxyphenyl)propionate hydroxylase activity"/>
    <property type="evidence" value="ECO:0007669"/>
    <property type="project" value="TreeGrafter"/>
</dbReference>
<evidence type="ECO:0000313" key="3">
    <source>
        <dbReference type="EMBL" id="SDZ53962.1"/>
    </source>
</evidence>
<dbReference type="GO" id="GO:0071949">
    <property type="term" value="F:FAD binding"/>
    <property type="evidence" value="ECO:0007669"/>
    <property type="project" value="InterPro"/>
</dbReference>
<dbReference type="NCBIfam" id="NF004829">
    <property type="entry name" value="PRK06183.1-3"/>
    <property type="match status" value="1"/>
</dbReference>
<dbReference type="Pfam" id="PF01494">
    <property type="entry name" value="FAD_binding_3"/>
    <property type="match status" value="1"/>
</dbReference>
<dbReference type="EMBL" id="FNPZ01000008">
    <property type="protein sequence ID" value="SDZ53962.1"/>
    <property type="molecule type" value="Genomic_DNA"/>
</dbReference>
<protein>
    <submittedName>
        <fullName evidence="3">Single-component resorcinol 4-hydroxylase</fullName>
    </submittedName>
</protein>
<dbReference type="PRINTS" id="PR00420">
    <property type="entry name" value="RNGMNOXGNASE"/>
</dbReference>
<gene>
    <name evidence="3" type="ORF">SAMN05216554_4502</name>
</gene>
<dbReference type="RefSeq" id="WP_217634468.1">
    <property type="nucleotide sequence ID" value="NZ_FNPZ01000008.1"/>
</dbReference>
<dbReference type="AlphaFoldDB" id="A0A1H3TV27"/>